<name>A0A9R1TM85_9HYME</name>
<keyword evidence="2" id="KW-1185">Reference proteome</keyword>
<dbReference type="GeneID" id="105271679"/>
<dbReference type="OrthoDB" id="70763at2759"/>
<dbReference type="KEGG" id="fas:105271679"/>
<accession>A0A9R1TM85</accession>
<dbReference type="GO" id="GO:0034719">
    <property type="term" value="C:SMN-Sm protein complex"/>
    <property type="evidence" value="ECO:0007669"/>
    <property type="project" value="InterPro"/>
</dbReference>
<sequence length="146" mass="16891">MITRMSIFDCLVALHLIIIIVKNIKFQEIHLYWLKKMREEVNMTGSESHEPLHNQSPKFVNPQVKEARVFLRERFLRFVTGIVGENVTFNLYENSKVSGEFRGCDVDCLDIYLQNLQTPLGQIPGAIIRSSDIISIEVDNINNINR</sequence>
<dbReference type="Gene3D" id="2.30.30.100">
    <property type="match status" value="1"/>
</dbReference>
<dbReference type="InterPro" id="IPR020338">
    <property type="entry name" value="SMN_gemin7"/>
</dbReference>
<dbReference type="Proteomes" id="UP000694866">
    <property type="component" value="Unplaced"/>
</dbReference>
<dbReference type="GO" id="GO:0000387">
    <property type="term" value="P:spliceosomal snRNP assembly"/>
    <property type="evidence" value="ECO:0007669"/>
    <property type="project" value="TreeGrafter"/>
</dbReference>
<dbReference type="AlphaFoldDB" id="A0A9R1TM85"/>
<evidence type="ECO:0000259" key="1">
    <source>
        <dbReference type="PROSITE" id="PS52002"/>
    </source>
</evidence>
<evidence type="ECO:0000313" key="2">
    <source>
        <dbReference type="Proteomes" id="UP000694866"/>
    </source>
</evidence>
<dbReference type="InterPro" id="IPR047575">
    <property type="entry name" value="Sm"/>
</dbReference>
<proteinExistence type="predicted"/>
<dbReference type="PANTHER" id="PTHR14679:SF1">
    <property type="entry name" value="GEM-ASSOCIATED PROTEIN 7"/>
    <property type="match status" value="1"/>
</dbReference>
<organism evidence="2 3">
    <name type="scientific">Fopius arisanus</name>
    <dbReference type="NCBI Taxonomy" id="64838"/>
    <lineage>
        <taxon>Eukaryota</taxon>
        <taxon>Metazoa</taxon>
        <taxon>Ecdysozoa</taxon>
        <taxon>Arthropoda</taxon>
        <taxon>Hexapoda</taxon>
        <taxon>Insecta</taxon>
        <taxon>Pterygota</taxon>
        <taxon>Neoptera</taxon>
        <taxon>Endopterygota</taxon>
        <taxon>Hymenoptera</taxon>
        <taxon>Apocrita</taxon>
        <taxon>Ichneumonoidea</taxon>
        <taxon>Braconidae</taxon>
        <taxon>Opiinae</taxon>
        <taxon>Fopius</taxon>
    </lineage>
</organism>
<dbReference type="RefSeq" id="XP_011311685.1">
    <property type="nucleotide sequence ID" value="XM_011313383.1"/>
</dbReference>
<gene>
    <name evidence="3" type="primary">LOC105271679</name>
</gene>
<dbReference type="GO" id="GO:0003723">
    <property type="term" value="F:RNA binding"/>
    <property type="evidence" value="ECO:0007669"/>
    <property type="project" value="InterPro"/>
</dbReference>
<dbReference type="PROSITE" id="PS52002">
    <property type="entry name" value="SM"/>
    <property type="match status" value="1"/>
</dbReference>
<feature type="domain" description="Sm" evidence="1">
    <location>
        <begin position="74"/>
        <end position="142"/>
    </location>
</feature>
<dbReference type="PANTHER" id="PTHR14679">
    <property type="entry name" value="GEM-ASSOCIATED PROTEIN 7"/>
    <property type="match status" value="1"/>
</dbReference>
<evidence type="ECO:0000313" key="3">
    <source>
        <dbReference type="RefSeq" id="XP_011311685.1"/>
    </source>
</evidence>
<reference evidence="3" key="1">
    <citation type="submission" date="2025-08" db="UniProtKB">
        <authorList>
            <consortium name="RefSeq"/>
        </authorList>
    </citation>
    <scope>IDENTIFICATION</scope>
    <source>
        <strain evidence="3">USDA-PBARC FA_bdor</strain>
        <tissue evidence="3">Whole organism</tissue>
    </source>
</reference>
<protein>
    <submittedName>
        <fullName evidence="3">Uncharacterized protein isoform X1</fullName>
    </submittedName>
</protein>
<dbReference type="Pfam" id="PF11095">
    <property type="entry name" value="Gemin7"/>
    <property type="match status" value="1"/>
</dbReference>